<keyword evidence="9" id="KW-1185">Reference proteome</keyword>
<dbReference type="InterPro" id="IPR041677">
    <property type="entry name" value="DNA2/NAM7_AAA_11"/>
</dbReference>
<dbReference type="InterPro" id="IPR050534">
    <property type="entry name" value="Coronavir_polyprotein_1ab"/>
</dbReference>
<evidence type="ECO:0000259" key="6">
    <source>
        <dbReference type="Pfam" id="PF13086"/>
    </source>
</evidence>
<feature type="domain" description="DNA2/NAM7 helicase-like C-terminal" evidence="7">
    <location>
        <begin position="93"/>
        <end position="290"/>
    </location>
</feature>
<keyword evidence="3" id="KW-0378">Hydrolase</keyword>
<protein>
    <recommendedName>
        <fullName evidence="10">P-loop containing nucleoside triphosphate hydrolase protein</fullName>
    </recommendedName>
</protein>
<evidence type="ECO:0000259" key="7">
    <source>
        <dbReference type="Pfam" id="PF13087"/>
    </source>
</evidence>
<proteinExistence type="inferred from homology"/>
<gene>
    <name evidence="8" type="ORF">K491DRAFT_508275</name>
</gene>
<dbReference type="InterPro" id="IPR027417">
    <property type="entry name" value="P-loop_NTPase"/>
</dbReference>
<dbReference type="GO" id="GO:0016787">
    <property type="term" value="F:hydrolase activity"/>
    <property type="evidence" value="ECO:0007669"/>
    <property type="project" value="UniProtKB-KW"/>
</dbReference>
<dbReference type="GO" id="GO:0043139">
    <property type="term" value="F:5'-3' DNA helicase activity"/>
    <property type="evidence" value="ECO:0007669"/>
    <property type="project" value="TreeGrafter"/>
</dbReference>
<sequence length="333" mass="36902">MVGKDLSNNNPARRAAQKRIKEARLIFTTCAGAGLGLLRKEAFDVVLVDEASQQTEPATLIPLVKGCSRASLVGDHVQLRATVQKNAILTGFDVSLFERHYNMPERKGVAKVMLDTQYRMHRSICEFSSTEFYEGKLKTAVADHARPIPASQFPWPEVDDKRLVWIECTTPEDLGRQSKANAGQVDICKRAVKLLTASPSPSSTISHVSSKKATMAILTPYNRQKDLLQSAIPGVEVASIDGFQGREADIIIFVTVRSNLHGEMGFLTDMRRLNVVMTRAKIGVVVIGDSMTLTGAHRTSGPEEEKEDEESKRVWKRMVERCVVLRELPDVEG</sequence>
<dbReference type="EMBL" id="MU004377">
    <property type="protein sequence ID" value="KAF2653644.1"/>
    <property type="molecule type" value="Genomic_DNA"/>
</dbReference>
<dbReference type="Pfam" id="PF13087">
    <property type="entry name" value="AAA_12"/>
    <property type="match status" value="1"/>
</dbReference>
<evidence type="ECO:0000256" key="4">
    <source>
        <dbReference type="ARBA" id="ARBA00022806"/>
    </source>
</evidence>
<dbReference type="GO" id="GO:0005524">
    <property type="term" value="F:ATP binding"/>
    <property type="evidence" value="ECO:0007669"/>
    <property type="project" value="UniProtKB-KW"/>
</dbReference>
<dbReference type="Pfam" id="PF13086">
    <property type="entry name" value="AAA_11"/>
    <property type="match status" value="1"/>
</dbReference>
<dbReference type="PANTHER" id="PTHR43788:SF8">
    <property type="entry name" value="DNA-BINDING PROTEIN SMUBP-2"/>
    <property type="match status" value="1"/>
</dbReference>
<evidence type="ECO:0000256" key="1">
    <source>
        <dbReference type="ARBA" id="ARBA00007913"/>
    </source>
</evidence>
<dbReference type="CDD" id="cd18808">
    <property type="entry name" value="SF1_C_Upf1"/>
    <property type="match status" value="1"/>
</dbReference>
<reference evidence="8" key="1">
    <citation type="journal article" date="2020" name="Stud. Mycol.">
        <title>101 Dothideomycetes genomes: a test case for predicting lifestyles and emergence of pathogens.</title>
        <authorList>
            <person name="Haridas S."/>
            <person name="Albert R."/>
            <person name="Binder M."/>
            <person name="Bloem J."/>
            <person name="Labutti K."/>
            <person name="Salamov A."/>
            <person name="Andreopoulos B."/>
            <person name="Baker S."/>
            <person name="Barry K."/>
            <person name="Bills G."/>
            <person name="Bluhm B."/>
            <person name="Cannon C."/>
            <person name="Castanera R."/>
            <person name="Culley D."/>
            <person name="Daum C."/>
            <person name="Ezra D."/>
            <person name="Gonzalez J."/>
            <person name="Henrissat B."/>
            <person name="Kuo A."/>
            <person name="Liang C."/>
            <person name="Lipzen A."/>
            <person name="Lutzoni F."/>
            <person name="Magnuson J."/>
            <person name="Mondo S."/>
            <person name="Nolan M."/>
            <person name="Ohm R."/>
            <person name="Pangilinan J."/>
            <person name="Park H.-J."/>
            <person name="Ramirez L."/>
            <person name="Alfaro M."/>
            <person name="Sun H."/>
            <person name="Tritt A."/>
            <person name="Yoshinaga Y."/>
            <person name="Zwiers L.-H."/>
            <person name="Turgeon B."/>
            <person name="Goodwin S."/>
            <person name="Spatafora J."/>
            <person name="Crous P."/>
            <person name="Grigoriev I."/>
        </authorList>
    </citation>
    <scope>NUCLEOTIDE SEQUENCE</scope>
    <source>
        <strain evidence="8">CBS 122681</strain>
    </source>
</reference>
<organism evidence="8 9">
    <name type="scientific">Lophiostoma macrostomum CBS 122681</name>
    <dbReference type="NCBI Taxonomy" id="1314788"/>
    <lineage>
        <taxon>Eukaryota</taxon>
        <taxon>Fungi</taxon>
        <taxon>Dikarya</taxon>
        <taxon>Ascomycota</taxon>
        <taxon>Pezizomycotina</taxon>
        <taxon>Dothideomycetes</taxon>
        <taxon>Pleosporomycetidae</taxon>
        <taxon>Pleosporales</taxon>
        <taxon>Lophiostomataceae</taxon>
        <taxon>Lophiostoma</taxon>
    </lineage>
</organism>
<dbReference type="InterPro" id="IPR047187">
    <property type="entry name" value="SF1_C_Upf1"/>
</dbReference>
<feature type="domain" description="DNA2/NAM7 helicase helicase" evidence="6">
    <location>
        <begin position="13"/>
        <end position="85"/>
    </location>
</feature>
<accession>A0A6A6T535</accession>
<dbReference type="SUPFAM" id="SSF52540">
    <property type="entry name" value="P-loop containing nucleoside triphosphate hydrolases"/>
    <property type="match status" value="1"/>
</dbReference>
<name>A0A6A6T535_9PLEO</name>
<dbReference type="AlphaFoldDB" id="A0A6A6T535"/>
<evidence type="ECO:0000313" key="8">
    <source>
        <dbReference type="EMBL" id="KAF2653644.1"/>
    </source>
</evidence>
<comment type="similarity">
    <text evidence="1">Belongs to the DNA2/NAM7 helicase family.</text>
</comment>
<keyword evidence="2" id="KW-0547">Nucleotide-binding</keyword>
<evidence type="ECO:0000256" key="5">
    <source>
        <dbReference type="ARBA" id="ARBA00022840"/>
    </source>
</evidence>
<keyword evidence="4" id="KW-0347">Helicase</keyword>
<evidence type="ECO:0000313" key="9">
    <source>
        <dbReference type="Proteomes" id="UP000799324"/>
    </source>
</evidence>
<evidence type="ECO:0000256" key="3">
    <source>
        <dbReference type="ARBA" id="ARBA00022801"/>
    </source>
</evidence>
<evidence type="ECO:0008006" key="10">
    <source>
        <dbReference type="Google" id="ProtNLM"/>
    </source>
</evidence>
<dbReference type="Gene3D" id="3.40.50.300">
    <property type="entry name" value="P-loop containing nucleotide triphosphate hydrolases"/>
    <property type="match status" value="2"/>
</dbReference>
<dbReference type="PANTHER" id="PTHR43788">
    <property type="entry name" value="DNA2/NAM7 HELICASE FAMILY MEMBER"/>
    <property type="match status" value="1"/>
</dbReference>
<dbReference type="OrthoDB" id="6513042at2759"/>
<keyword evidence="5" id="KW-0067">ATP-binding</keyword>
<dbReference type="InterPro" id="IPR041679">
    <property type="entry name" value="DNA2/NAM7-like_C"/>
</dbReference>
<dbReference type="Proteomes" id="UP000799324">
    <property type="component" value="Unassembled WGS sequence"/>
</dbReference>
<evidence type="ECO:0000256" key="2">
    <source>
        <dbReference type="ARBA" id="ARBA00022741"/>
    </source>
</evidence>